<dbReference type="GO" id="GO:0005886">
    <property type="term" value="C:plasma membrane"/>
    <property type="evidence" value="ECO:0007669"/>
    <property type="project" value="UniProtKB-SubCell"/>
</dbReference>
<comment type="similarity">
    <text evidence="1 4 5">Belongs to the complex I 30 kDa subunit family.</text>
</comment>
<evidence type="ECO:0000256" key="1">
    <source>
        <dbReference type="ARBA" id="ARBA00007569"/>
    </source>
</evidence>
<dbReference type="InterPro" id="IPR001268">
    <property type="entry name" value="NADH_UbQ_OxRdtase_30kDa_su"/>
</dbReference>
<comment type="subcellular location">
    <subcellularLocation>
        <location evidence="4">Cell membrane</location>
        <topology evidence="4">Peripheral membrane protein</topology>
        <orientation evidence="4">Cytoplasmic side</orientation>
    </subcellularLocation>
</comment>
<evidence type="ECO:0000256" key="7">
    <source>
        <dbReference type="SAM" id="MobiDB-lite"/>
    </source>
</evidence>
<evidence type="ECO:0000256" key="6">
    <source>
        <dbReference type="RuleBase" id="RU003582"/>
    </source>
</evidence>
<dbReference type="InterPro" id="IPR020396">
    <property type="entry name" value="NADH_UbQ_OxRdtase_CS"/>
</dbReference>
<comment type="catalytic activity">
    <reaction evidence="4 6">
        <text>a quinone + NADH + 5 H(+)(in) = a quinol + NAD(+) + 4 H(+)(out)</text>
        <dbReference type="Rhea" id="RHEA:57888"/>
        <dbReference type="ChEBI" id="CHEBI:15378"/>
        <dbReference type="ChEBI" id="CHEBI:24646"/>
        <dbReference type="ChEBI" id="CHEBI:57540"/>
        <dbReference type="ChEBI" id="CHEBI:57945"/>
        <dbReference type="ChEBI" id="CHEBI:132124"/>
    </reaction>
</comment>
<keyword evidence="4 5" id="KW-0520">NAD</keyword>
<comment type="function">
    <text evidence="4">NDH-1 shuttles electrons from NADH, via FMN and iron-sulfur (Fe-S) centers, to quinones in the respiratory chain. The immediate electron acceptor for the enzyme in this species is believed to be ubiquinone. Couples the redox reaction to proton translocation (for every two electrons transferred, four hydrogen ions are translocated across the cytoplasmic membrane), and thus conserves the redox energy in a proton gradient.</text>
</comment>
<evidence type="ECO:0000259" key="8">
    <source>
        <dbReference type="Pfam" id="PF00329"/>
    </source>
</evidence>
<keyword evidence="4 5" id="KW-1278">Translocase</keyword>
<feature type="compositionally biased region" description="Polar residues" evidence="7">
    <location>
        <begin position="217"/>
        <end position="231"/>
    </location>
</feature>
<dbReference type="GO" id="GO:0050136">
    <property type="term" value="F:NADH dehydrogenase (quinone) (non-electrogenic) activity"/>
    <property type="evidence" value="ECO:0007669"/>
    <property type="project" value="UniProtKB-UniRule"/>
</dbReference>
<dbReference type="RefSeq" id="WP_139080414.1">
    <property type="nucleotide sequence ID" value="NZ_VDFV01000003.1"/>
</dbReference>
<evidence type="ECO:0000256" key="5">
    <source>
        <dbReference type="RuleBase" id="RU003456"/>
    </source>
</evidence>
<dbReference type="NCBIfam" id="TIGR01961">
    <property type="entry name" value="NuoC_fam"/>
    <property type="match status" value="1"/>
</dbReference>
<dbReference type="Pfam" id="PF00329">
    <property type="entry name" value="Complex1_30kDa"/>
    <property type="match status" value="1"/>
</dbReference>
<keyword evidence="10" id="KW-1185">Reference proteome</keyword>
<feature type="region of interest" description="Disordered" evidence="7">
    <location>
        <begin position="1"/>
        <end position="20"/>
    </location>
</feature>
<keyword evidence="4" id="KW-0830">Ubiquinone</keyword>
<comment type="subunit">
    <text evidence="4">NDH-1 is composed of 14 different subunits. Subunits NuoB, C, D, E, F, and G constitute the peripheral sector of the complex.</text>
</comment>
<feature type="region of interest" description="Disordered" evidence="7">
    <location>
        <begin position="209"/>
        <end position="231"/>
    </location>
</feature>
<dbReference type="AlphaFoldDB" id="A0A5C4NG70"/>
<keyword evidence="9" id="KW-0560">Oxidoreductase</keyword>
<name>A0A5C4NG70_9RHOB</name>
<dbReference type="EMBL" id="VDFV01000003">
    <property type="protein sequence ID" value="TNC73731.1"/>
    <property type="molecule type" value="Genomic_DNA"/>
</dbReference>
<evidence type="ECO:0000256" key="2">
    <source>
        <dbReference type="ARBA" id="ARBA00022448"/>
    </source>
</evidence>
<evidence type="ECO:0000313" key="9">
    <source>
        <dbReference type="EMBL" id="TNC73731.1"/>
    </source>
</evidence>
<dbReference type="GO" id="GO:0048038">
    <property type="term" value="F:quinone binding"/>
    <property type="evidence" value="ECO:0007669"/>
    <property type="project" value="UniProtKB-KW"/>
</dbReference>
<dbReference type="PROSITE" id="PS00542">
    <property type="entry name" value="COMPLEX1_30K"/>
    <property type="match status" value="1"/>
</dbReference>
<feature type="compositionally biased region" description="Polar residues" evidence="7">
    <location>
        <begin position="1"/>
        <end position="11"/>
    </location>
</feature>
<reference evidence="9 10" key="1">
    <citation type="submission" date="2019-06" db="EMBL/GenBank/DDBJ databases">
        <authorList>
            <person name="Jiang L."/>
        </authorList>
    </citation>
    <scope>NUCLEOTIDE SEQUENCE [LARGE SCALE GENOMIC DNA]</scope>
    <source>
        <strain evidence="9 10">YIM 48858</strain>
    </source>
</reference>
<dbReference type="PANTHER" id="PTHR10884">
    <property type="entry name" value="NADH DEHYDROGENASE UBIQUINONE IRON-SULFUR PROTEIN 3"/>
    <property type="match status" value="1"/>
</dbReference>
<organism evidence="9 10">
    <name type="scientific">Rubellimicrobium roseum</name>
    <dbReference type="NCBI Taxonomy" id="687525"/>
    <lineage>
        <taxon>Bacteria</taxon>
        <taxon>Pseudomonadati</taxon>
        <taxon>Pseudomonadota</taxon>
        <taxon>Alphaproteobacteria</taxon>
        <taxon>Rhodobacterales</taxon>
        <taxon>Roseobacteraceae</taxon>
        <taxon>Rubellimicrobium</taxon>
    </lineage>
</organism>
<evidence type="ECO:0000256" key="3">
    <source>
        <dbReference type="ARBA" id="ARBA00022475"/>
    </source>
</evidence>
<dbReference type="NCBIfam" id="NF004733">
    <property type="entry name" value="PRK06074.1-5"/>
    <property type="match status" value="1"/>
</dbReference>
<dbReference type="HAMAP" id="MF_01357">
    <property type="entry name" value="NDH1_NuoC"/>
    <property type="match status" value="1"/>
</dbReference>
<dbReference type="GO" id="GO:0008137">
    <property type="term" value="F:NADH dehydrogenase (ubiquinone) activity"/>
    <property type="evidence" value="ECO:0007669"/>
    <property type="project" value="InterPro"/>
</dbReference>
<keyword evidence="2 4" id="KW-0813">Transport</keyword>
<comment type="caution">
    <text evidence="9">The sequence shown here is derived from an EMBL/GenBank/DDBJ whole genome shotgun (WGS) entry which is preliminary data.</text>
</comment>
<keyword evidence="4" id="KW-0472">Membrane</keyword>
<proteinExistence type="inferred from homology"/>
<dbReference type="InterPro" id="IPR037232">
    <property type="entry name" value="NADH_quin_OxRdtase_su_C/D-like"/>
</dbReference>
<keyword evidence="4 6" id="KW-0874">Quinone</keyword>
<dbReference type="SUPFAM" id="SSF143243">
    <property type="entry name" value="Nqo5-like"/>
    <property type="match status" value="1"/>
</dbReference>
<dbReference type="InterPro" id="IPR010218">
    <property type="entry name" value="NADH_DH_suC"/>
</dbReference>
<keyword evidence="3 4" id="KW-1003">Cell membrane</keyword>
<accession>A0A5C4NG70</accession>
<evidence type="ECO:0000256" key="4">
    <source>
        <dbReference type="HAMAP-Rule" id="MF_01357"/>
    </source>
</evidence>
<feature type="domain" description="NADH:ubiquinone oxidoreductase 30kDa subunit" evidence="8">
    <location>
        <begin position="49"/>
        <end position="169"/>
    </location>
</feature>
<dbReference type="Proteomes" id="UP000305709">
    <property type="component" value="Unassembled WGS sequence"/>
</dbReference>
<dbReference type="OrthoDB" id="9803286at2"/>
<dbReference type="PANTHER" id="PTHR10884:SF14">
    <property type="entry name" value="NADH DEHYDROGENASE [UBIQUINONE] IRON-SULFUR PROTEIN 3, MITOCHONDRIAL"/>
    <property type="match status" value="1"/>
</dbReference>
<evidence type="ECO:0000313" key="10">
    <source>
        <dbReference type="Proteomes" id="UP000305709"/>
    </source>
</evidence>
<dbReference type="EC" id="7.1.1.-" evidence="4"/>
<dbReference type="Gene3D" id="3.30.460.80">
    <property type="entry name" value="NADH:ubiquinone oxidoreductase, 30kDa subunit"/>
    <property type="match status" value="1"/>
</dbReference>
<gene>
    <name evidence="4" type="primary">nuoC</name>
    <name evidence="9" type="ORF">FHG71_04430</name>
</gene>
<sequence>MTDTTDLQTPAQVPEAPTDPLDALGASIVARLGDAAMGHAVTHGELAIEVDIRRIVEVVGFLRADSACPFSCLIDITAVDWPGRAKRFDMVYHFLSMYTNRRIRVKAQVSEEEMVPSIIPVFPGANWFEREVFDMYGLVFSGHPDLRRLLTDYGFRGHPLRKDFPLTGFNEVRYDEVQKRVVYEPVKLAQEWRQFDFLSPWEGGAFALPGDEKAGASNPQKGKATTPNTNR</sequence>
<protein>
    <recommendedName>
        <fullName evidence="4">NADH-quinone oxidoreductase subunit C</fullName>
        <ecNumber evidence="4">7.1.1.-</ecNumber>
    </recommendedName>
    <alternativeName>
        <fullName evidence="4">NADH dehydrogenase I subunit C</fullName>
    </alternativeName>
    <alternativeName>
        <fullName evidence="4">NDH-1 subunit C</fullName>
    </alternativeName>
</protein>